<name>A0AA46THJ0_9ACTN</name>
<proteinExistence type="predicted"/>
<dbReference type="Proteomes" id="UP001164390">
    <property type="component" value="Chromosome"/>
</dbReference>
<dbReference type="EMBL" id="CP094970">
    <property type="protein sequence ID" value="UYM05469.1"/>
    <property type="molecule type" value="Genomic_DNA"/>
</dbReference>
<dbReference type="RefSeq" id="WP_271634304.1">
    <property type="nucleotide sequence ID" value="NZ_CP094970.1"/>
</dbReference>
<dbReference type="KEGG" id="sgrg:L0C25_23665"/>
<sequence>MAEPTATGVVAFLGRPGDAATLALATEHLPTVRAMVRAYTRGKGFDTSTDVPADDLAAVIVSSCARLVVNPTGTVEESIGELTIRHGTFSGWTLPELAVLHQYRKRAL</sequence>
<keyword evidence="2" id="KW-1185">Reference proteome</keyword>
<evidence type="ECO:0000313" key="1">
    <source>
        <dbReference type="EMBL" id="UYM05469.1"/>
    </source>
</evidence>
<evidence type="ECO:0000313" key="2">
    <source>
        <dbReference type="Proteomes" id="UP001164390"/>
    </source>
</evidence>
<organism evidence="1 2">
    <name type="scientific">Solicola gregarius</name>
    <dbReference type="NCBI Taxonomy" id="2908642"/>
    <lineage>
        <taxon>Bacteria</taxon>
        <taxon>Bacillati</taxon>
        <taxon>Actinomycetota</taxon>
        <taxon>Actinomycetes</taxon>
        <taxon>Propionibacteriales</taxon>
        <taxon>Nocardioidaceae</taxon>
        <taxon>Solicola</taxon>
    </lineage>
</organism>
<reference evidence="1" key="1">
    <citation type="submission" date="2022-01" db="EMBL/GenBank/DDBJ databases">
        <title>Nocardioidaceae gen. sp. A5X3R13.</title>
        <authorList>
            <person name="Lopez Marin M.A."/>
            <person name="Uhlik O."/>
        </authorList>
    </citation>
    <scope>NUCLEOTIDE SEQUENCE</scope>
    <source>
        <strain evidence="1">A5X3R13</strain>
    </source>
</reference>
<accession>A0AA46THJ0</accession>
<gene>
    <name evidence="1" type="ORF">L0C25_23665</name>
</gene>
<dbReference type="AlphaFoldDB" id="A0AA46THJ0"/>
<protein>
    <submittedName>
        <fullName evidence="1">Uncharacterized protein</fullName>
    </submittedName>
</protein>